<dbReference type="RefSeq" id="WP_143239792.1">
    <property type="nucleotide sequence ID" value="NZ_CP133648.1"/>
</dbReference>
<protein>
    <submittedName>
        <fullName evidence="1">Uncharacterized protein</fullName>
    </submittedName>
</protein>
<accession>A0AAF0VF86</accession>
<organism evidence="1 2">
    <name type="scientific">Bifidobacterium adolescentis</name>
    <dbReference type="NCBI Taxonomy" id="1680"/>
    <lineage>
        <taxon>Bacteria</taxon>
        <taxon>Bacillati</taxon>
        <taxon>Actinomycetota</taxon>
        <taxon>Actinomycetes</taxon>
        <taxon>Bifidobacteriales</taxon>
        <taxon>Bifidobacteriaceae</taxon>
        <taxon>Bifidobacterium</taxon>
    </lineage>
</organism>
<name>A0AAF0VF86_BIFAD</name>
<proteinExistence type="predicted"/>
<dbReference type="EMBL" id="CP133648">
    <property type="protein sequence ID" value="WNE86132.1"/>
    <property type="molecule type" value="Genomic_DNA"/>
</dbReference>
<dbReference type="AlphaFoldDB" id="A0AAF0VF86"/>
<evidence type="ECO:0000313" key="1">
    <source>
        <dbReference type="EMBL" id="WNE86132.1"/>
    </source>
</evidence>
<evidence type="ECO:0000313" key="2">
    <source>
        <dbReference type="Proteomes" id="UP000193179"/>
    </source>
</evidence>
<reference evidence="1" key="2">
    <citation type="submission" date="2023-09" db="EMBL/GenBank/DDBJ databases">
        <title>Ecological and genomic based identification of the Bifidobacterium adolescentis prototype of the healthy human gut microbiota.</title>
        <authorList>
            <person name="Lugli G.A."/>
            <person name="Argentini C."/>
            <person name="Tarracchini C."/>
            <person name="Fontana F."/>
            <person name="Alessandri G."/>
            <person name="Mancabelli L."/>
            <person name="Milani C."/>
            <person name="Turroni F."/>
            <person name="Ventura M."/>
        </authorList>
    </citation>
    <scope>NUCLEOTIDE SEQUENCE</scope>
    <source>
        <strain evidence="1">703B</strain>
    </source>
</reference>
<dbReference type="Proteomes" id="UP000193179">
    <property type="component" value="Chromosome"/>
</dbReference>
<sequence length="74" mass="8655">MMQTLSPKQQEMLTDVSNMQGQYQAVDNQTGRALLRKKLIRQVNDRFETTKEGERLHMEIVNQAFEKAKMVLND</sequence>
<reference evidence="1" key="1">
    <citation type="journal article" date="2016" name="Sci. Rep.">
        <title>Evaluation of genetic diversity among strains of the human gut commensal Bifidobacterium adolescentis.</title>
        <authorList>
            <person name="Duranti S."/>
            <person name="Milani C."/>
            <person name="Lugli G.A."/>
            <person name="Mancabelli L."/>
            <person name="Turroni F."/>
            <person name="Ferrario C."/>
            <person name="Mangifesta M."/>
            <person name="Viappiani A."/>
            <person name="Sanchez B."/>
            <person name="Margolles A."/>
            <person name="van Sinderen D."/>
            <person name="Ventura M."/>
        </authorList>
    </citation>
    <scope>NUCLEOTIDE SEQUENCE</scope>
    <source>
        <strain evidence="1">703B</strain>
    </source>
</reference>
<gene>
    <name evidence="1" type="ORF">B0703_04305</name>
</gene>